<dbReference type="AlphaFoldDB" id="A0A5J4VUI6"/>
<protein>
    <submittedName>
        <fullName evidence="2">Uncharacterized protein</fullName>
    </submittedName>
</protein>
<feature type="region of interest" description="Disordered" evidence="1">
    <location>
        <begin position="217"/>
        <end position="247"/>
    </location>
</feature>
<proteinExistence type="predicted"/>
<feature type="region of interest" description="Disordered" evidence="1">
    <location>
        <begin position="1"/>
        <end position="68"/>
    </location>
</feature>
<feature type="compositionally biased region" description="Polar residues" evidence="1">
    <location>
        <begin position="326"/>
        <end position="339"/>
    </location>
</feature>
<feature type="compositionally biased region" description="Basic and acidic residues" evidence="1">
    <location>
        <begin position="445"/>
        <end position="461"/>
    </location>
</feature>
<organism evidence="2 3">
    <name type="scientific">Streblomastix strix</name>
    <dbReference type="NCBI Taxonomy" id="222440"/>
    <lineage>
        <taxon>Eukaryota</taxon>
        <taxon>Metamonada</taxon>
        <taxon>Preaxostyla</taxon>
        <taxon>Oxymonadida</taxon>
        <taxon>Streblomastigidae</taxon>
        <taxon>Streblomastix</taxon>
    </lineage>
</organism>
<sequence length="501" mass="56076">MQKDLEVNKNQIQRRSDLKKPISLAQYDQDNQTNSNIDLNHISPLHNTPHKPSSPHHQQHSASPSLEETSAIIRKISPRDPRGYKEREPERKQLKLQQYAGLMDIIEKFHEIMKPIIEEEKKKPKAMLPGQYKDYPNKDGPLFFYPPKNYHPIPIPRPKDLNLSEEQWKQFDEDVREGVVPYQEAIGLIVFTAEQIVQSETESKDQKQLTNQIERIVADGTDDNEDNDQSEHTIEPKYFTSGNDGFRVNDSATQLQATVNGEANPEINISKISANTPPHNVSGSDALGKNGCGTQLQVAANGNEHLNHQTIVNTGNEDNNEHTNDNRTGGQQSNQGSKNETQHVQDNENTKLGQIGSSHTTSSEQQLRNPNILQHKGQPPLITTPPELGQVKGKVVVPKQRTQPTNDNDTRSKTGQLKSICNKSSGSPEARANFDTPNHFIPQQEQKKKADVAPVTEDKSAKHSKGNKTSAGSKKQKQGFNFENQIEIDPDSGTDQPDQLD</sequence>
<evidence type="ECO:0000313" key="3">
    <source>
        <dbReference type="Proteomes" id="UP000324800"/>
    </source>
</evidence>
<feature type="compositionally biased region" description="Polar residues" evidence="1">
    <location>
        <begin position="401"/>
        <end position="427"/>
    </location>
</feature>
<comment type="caution">
    <text evidence="2">The sequence shown here is derived from an EMBL/GenBank/DDBJ whole genome shotgun (WGS) entry which is preliminary data.</text>
</comment>
<accession>A0A5J4VUI6</accession>
<feature type="compositionally biased region" description="Polar residues" evidence="1">
    <location>
        <begin position="467"/>
        <end position="484"/>
    </location>
</feature>
<feature type="compositionally biased region" description="Low complexity" evidence="1">
    <location>
        <begin position="389"/>
        <end position="400"/>
    </location>
</feature>
<feature type="compositionally biased region" description="Basic and acidic residues" evidence="1">
    <location>
        <begin position="340"/>
        <end position="349"/>
    </location>
</feature>
<feature type="compositionally biased region" description="Polar residues" evidence="1">
    <location>
        <begin position="26"/>
        <end position="38"/>
    </location>
</feature>
<feature type="compositionally biased region" description="Acidic residues" evidence="1">
    <location>
        <begin position="486"/>
        <end position="501"/>
    </location>
</feature>
<reference evidence="2 3" key="1">
    <citation type="submission" date="2019-03" db="EMBL/GenBank/DDBJ databases">
        <title>Single cell metagenomics reveals metabolic interactions within the superorganism composed of flagellate Streblomastix strix and complex community of Bacteroidetes bacteria on its surface.</title>
        <authorList>
            <person name="Treitli S.C."/>
            <person name="Kolisko M."/>
            <person name="Husnik F."/>
            <person name="Keeling P."/>
            <person name="Hampl V."/>
        </authorList>
    </citation>
    <scope>NUCLEOTIDE SEQUENCE [LARGE SCALE GENOMIC DNA]</scope>
    <source>
        <strain evidence="2">ST1C</strain>
    </source>
</reference>
<evidence type="ECO:0000313" key="2">
    <source>
        <dbReference type="EMBL" id="KAA6386070.1"/>
    </source>
</evidence>
<dbReference type="Proteomes" id="UP000324800">
    <property type="component" value="Unassembled WGS sequence"/>
</dbReference>
<dbReference type="EMBL" id="SNRW01004971">
    <property type="protein sequence ID" value="KAA6386070.1"/>
    <property type="molecule type" value="Genomic_DNA"/>
</dbReference>
<evidence type="ECO:0000256" key="1">
    <source>
        <dbReference type="SAM" id="MobiDB-lite"/>
    </source>
</evidence>
<name>A0A5J4VUI6_9EUKA</name>
<feature type="region of interest" description="Disordered" evidence="1">
    <location>
        <begin position="312"/>
        <end position="501"/>
    </location>
</feature>
<gene>
    <name evidence="2" type="ORF">EZS28_018407</name>
</gene>
<feature type="compositionally biased region" description="Polar residues" evidence="1">
    <location>
        <begin position="350"/>
        <end position="372"/>
    </location>
</feature>